<protein>
    <submittedName>
        <fullName evidence="3">Tricarboxylate transport protein TctB</fullName>
    </submittedName>
</protein>
<dbReference type="KEGG" id="serj:SGUI_2664"/>
<dbReference type="Proteomes" id="UP000092482">
    <property type="component" value="Chromosome"/>
</dbReference>
<evidence type="ECO:0000313" key="4">
    <source>
        <dbReference type="Proteomes" id="UP000092482"/>
    </source>
</evidence>
<dbReference type="RefSeq" id="WP_066641178.1">
    <property type="nucleotide sequence ID" value="NZ_CP014989.1"/>
</dbReference>
<reference evidence="3 4" key="1">
    <citation type="submission" date="2016-03" db="EMBL/GenBank/DDBJ databases">
        <title>Shallow-sea hydrothermal system.</title>
        <authorList>
            <person name="Tang K."/>
        </authorList>
    </citation>
    <scope>NUCLEOTIDE SEQUENCE [LARGE SCALE GENOMIC DNA]</scope>
    <source>
        <strain evidence="3 4">JLT9</strain>
    </source>
</reference>
<name>A0A1B1NF54_9MICO</name>
<proteinExistence type="predicted"/>
<sequence>MDSEQTAVATHSVKDKIFQRVPYAVGALIGLYFLLGAIGLGVGTLSAPAPGLWPSIVAVVLIGCCVLGMLIGGNGEDIEELAGRLLRPAIGVATLSLFILMFSRFGLVLSGLVVLLIWFRFLARETWFMSVVLAVGATVVTYLLFVHLLGARFPDDVIAQLWGGR</sequence>
<dbReference type="Pfam" id="PF07331">
    <property type="entry name" value="TctB"/>
    <property type="match status" value="1"/>
</dbReference>
<feature type="transmembrane region" description="Helical" evidence="1">
    <location>
        <begin position="21"/>
        <end position="45"/>
    </location>
</feature>
<evidence type="ECO:0000313" key="3">
    <source>
        <dbReference type="EMBL" id="ANS80060.1"/>
    </source>
</evidence>
<dbReference type="STRING" id="1758689.SGUI_2664"/>
<keyword evidence="1" id="KW-1133">Transmembrane helix</keyword>
<keyword evidence="1" id="KW-0812">Transmembrane</keyword>
<accession>A0A1B1NF54</accession>
<evidence type="ECO:0000259" key="2">
    <source>
        <dbReference type="Pfam" id="PF07331"/>
    </source>
</evidence>
<gene>
    <name evidence="3" type="ORF">SGUI_2664</name>
</gene>
<dbReference type="EMBL" id="CP014989">
    <property type="protein sequence ID" value="ANS80060.1"/>
    <property type="molecule type" value="Genomic_DNA"/>
</dbReference>
<dbReference type="InterPro" id="IPR009936">
    <property type="entry name" value="DUF1468"/>
</dbReference>
<evidence type="ECO:0000256" key="1">
    <source>
        <dbReference type="SAM" id="Phobius"/>
    </source>
</evidence>
<feature type="transmembrane region" description="Helical" evidence="1">
    <location>
        <begin position="51"/>
        <end position="71"/>
    </location>
</feature>
<keyword evidence="4" id="KW-1185">Reference proteome</keyword>
<keyword evidence="1" id="KW-0472">Membrane</keyword>
<dbReference type="OrthoDB" id="3576735at2"/>
<feature type="transmembrane region" description="Helical" evidence="1">
    <location>
        <begin position="92"/>
        <end position="121"/>
    </location>
</feature>
<feature type="domain" description="DUF1468" evidence="2">
    <location>
        <begin position="27"/>
        <end position="154"/>
    </location>
</feature>
<feature type="transmembrane region" description="Helical" evidence="1">
    <location>
        <begin position="127"/>
        <end position="149"/>
    </location>
</feature>
<organism evidence="3 4">
    <name type="scientific">Serinicoccus hydrothermalis</name>
    <dbReference type="NCBI Taxonomy" id="1758689"/>
    <lineage>
        <taxon>Bacteria</taxon>
        <taxon>Bacillati</taxon>
        <taxon>Actinomycetota</taxon>
        <taxon>Actinomycetes</taxon>
        <taxon>Micrococcales</taxon>
        <taxon>Ornithinimicrobiaceae</taxon>
        <taxon>Serinicoccus</taxon>
    </lineage>
</organism>
<dbReference type="AlphaFoldDB" id="A0A1B1NF54"/>